<keyword evidence="3" id="KW-1185">Reference proteome</keyword>
<dbReference type="PANTHER" id="PTHR43558:SF6">
    <property type="entry name" value="REDUCTASE, PUTATIVE (AFU_ORTHOLOGUE AFUA_3G10540)-RELATED"/>
    <property type="match status" value="1"/>
</dbReference>
<dbReference type="InterPro" id="IPR053354">
    <property type="entry name" value="MGDG_epimerase"/>
</dbReference>
<dbReference type="EMBL" id="JBBBZM010000242">
    <property type="protein sequence ID" value="KAL0631493.1"/>
    <property type="molecule type" value="Genomic_DNA"/>
</dbReference>
<feature type="non-terminal residue" evidence="2">
    <location>
        <position position="635"/>
    </location>
</feature>
<evidence type="ECO:0000256" key="1">
    <source>
        <dbReference type="SAM" id="MobiDB-lite"/>
    </source>
</evidence>
<dbReference type="PANTHER" id="PTHR43558">
    <property type="entry name" value="REDUCTASE, PUTATIVE (AFU_ORTHOLOGUE AFUA_3G10540)-RELATED"/>
    <property type="match status" value="1"/>
</dbReference>
<comment type="caution">
    <text evidence="2">The sequence shown here is derived from an EMBL/GenBank/DDBJ whole genome shotgun (WGS) entry which is preliminary data.</text>
</comment>
<feature type="region of interest" description="Disordered" evidence="1">
    <location>
        <begin position="515"/>
        <end position="534"/>
    </location>
</feature>
<name>A0ABR3G6P6_9PEZI</name>
<reference evidence="2 3" key="1">
    <citation type="submission" date="2024-02" db="EMBL/GenBank/DDBJ databases">
        <title>Discinaceae phylogenomics.</title>
        <authorList>
            <person name="Dirks A.C."/>
            <person name="James T.Y."/>
        </authorList>
    </citation>
    <scope>NUCLEOTIDE SEQUENCE [LARGE SCALE GENOMIC DNA]</scope>
    <source>
        <strain evidence="2 3">ACD0624</strain>
    </source>
</reference>
<feature type="region of interest" description="Disordered" evidence="1">
    <location>
        <begin position="14"/>
        <end position="41"/>
    </location>
</feature>
<accession>A0ABR3G6P6</accession>
<protein>
    <submittedName>
        <fullName evidence="2">Uncharacterized protein</fullName>
    </submittedName>
</protein>
<proteinExistence type="predicted"/>
<organism evidence="2 3">
    <name type="scientific">Discina gigas</name>
    <dbReference type="NCBI Taxonomy" id="1032678"/>
    <lineage>
        <taxon>Eukaryota</taxon>
        <taxon>Fungi</taxon>
        <taxon>Dikarya</taxon>
        <taxon>Ascomycota</taxon>
        <taxon>Pezizomycotina</taxon>
        <taxon>Pezizomycetes</taxon>
        <taxon>Pezizales</taxon>
        <taxon>Discinaceae</taxon>
        <taxon>Discina</taxon>
    </lineage>
</organism>
<sequence length="635" mass="70649">MKSAAAAAAAFLAAAAESHTEPGIKPGTDSESDSESDTSPNTDILLLPGDLAISTVNARVADDLAYRAQQSAFVASTRRRVPGPPSAGPKSLGALAVRRVAESLRYDVVDGLRALQKCPQIVQEMVLEYMHYVSFRGLQQLSHPAQDQLAEAAVLDTDIWVLKNELAMRQEPAAVAGLLTLDDNLDIVFPGSTVRGECREIRRRHPPKSNFCMFDGRKSAVVRIQNTTASYIRTFGALTAGVLDGLDWANVVVAGGIALNTLLRVEGGERPEEQQAGSWVSADLDSDIDLYIYGLATPAAANEKVKHIHAVWCRNVDRAALAAGMPAPQKLIVRSSRTVNFLSDYPHRRIQVILKLVASPTEVLLNFDLDPCAIGFTGTTVFFLPRCARSIETGYTVFTTDLVEGHHLGDRRETQLPRIYKYADRGFGIRILPQYIRHLRHHHFRFFVARRRPRPSPSVLPERVLADTVKPADLSAEELEHIRVKRGLKLLRMLAFFTDDFVHRLWVGPTARSKYVDSDDEDSDLDLGDPDGESHRLEVNIGHFDGRRQGIGASPHGRKGLGGLELLCWHESLWRKELEGLLNIMRDSFLSPSYEPDGYAELPKYEWNAAFKAQEYANAIKEYNAHLYNQMRKHH</sequence>
<dbReference type="Proteomes" id="UP001447188">
    <property type="component" value="Unassembled WGS sequence"/>
</dbReference>
<feature type="compositionally biased region" description="Acidic residues" evidence="1">
    <location>
        <begin position="518"/>
        <end position="531"/>
    </location>
</feature>
<evidence type="ECO:0000313" key="3">
    <source>
        <dbReference type="Proteomes" id="UP001447188"/>
    </source>
</evidence>
<gene>
    <name evidence="2" type="ORF">Q9L58_009652</name>
</gene>
<evidence type="ECO:0000313" key="2">
    <source>
        <dbReference type="EMBL" id="KAL0631493.1"/>
    </source>
</evidence>